<dbReference type="Pfam" id="PF13639">
    <property type="entry name" value="zf-RING_2"/>
    <property type="match status" value="1"/>
</dbReference>
<comment type="caution">
    <text evidence="7">The sequence shown here is derived from an EMBL/GenBank/DDBJ whole genome shotgun (WGS) entry which is preliminary data.</text>
</comment>
<dbReference type="PANTHER" id="PTHR45969:SF69">
    <property type="entry name" value="FINGER DOMAIN PROTEIN, PUTATIVE (AFU_ORTHOLOGUE AFUA_3G12190)-RELATED"/>
    <property type="match status" value="1"/>
</dbReference>
<evidence type="ECO:0000256" key="4">
    <source>
        <dbReference type="PROSITE-ProRule" id="PRU00175"/>
    </source>
</evidence>
<dbReference type="EMBL" id="LNIX01000006">
    <property type="protein sequence ID" value="OXA53159.1"/>
    <property type="molecule type" value="Genomic_DNA"/>
</dbReference>
<dbReference type="PANTHER" id="PTHR45969">
    <property type="entry name" value="RING ZINC FINGER PROTEIN-RELATED"/>
    <property type="match status" value="1"/>
</dbReference>
<keyword evidence="3" id="KW-0862">Zinc</keyword>
<proteinExistence type="predicted"/>
<dbReference type="STRING" id="158441.A0A226E6S6"/>
<dbReference type="InterPro" id="IPR013083">
    <property type="entry name" value="Znf_RING/FYVE/PHD"/>
</dbReference>
<gene>
    <name evidence="7" type="ORF">Fcan01_11980</name>
</gene>
<keyword evidence="8" id="KW-1185">Reference proteome</keyword>
<organism evidence="7 8">
    <name type="scientific">Folsomia candida</name>
    <name type="common">Springtail</name>
    <dbReference type="NCBI Taxonomy" id="158441"/>
    <lineage>
        <taxon>Eukaryota</taxon>
        <taxon>Metazoa</taxon>
        <taxon>Ecdysozoa</taxon>
        <taxon>Arthropoda</taxon>
        <taxon>Hexapoda</taxon>
        <taxon>Collembola</taxon>
        <taxon>Entomobryomorpha</taxon>
        <taxon>Isotomoidea</taxon>
        <taxon>Isotomidae</taxon>
        <taxon>Proisotominae</taxon>
        <taxon>Folsomia</taxon>
    </lineage>
</organism>
<feature type="domain" description="RING-type" evidence="6">
    <location>
        <begin position="16"/>
        <end position="63"/>
    </location>
</feature>
<keyword evidence="2 4" id="KW-0863">Zinc-finger</keyword>
<feature type="region of interest" description="Disordered" evidence="5">
    <location>
        <begin position="117"/>
        <end position="137"/>
    </location>
</feature>
<dbReference type="AlphaFoldDB" id="A0A226E6S6"/>
<dbReference type="SUPFAM" id="SSF57850">
    <property type="entry name" value="RING/U-box"/>
    <property type="match status" value="1"/>
</dbReference>
<evidence type="ECO:0000256" key="3">
    <source>
        <dbReference type="ARBA" id="ARBA00022833"/>
    </source>
</evidence>
<dbReference type="SMART" id="SM00184">
    <property type="entry name" value="RING"/>
    <property type="match status" value="1"/>
</dbReference>
<evidence type="ECO:0000259" key="6">
    <source>
        <dbReference type="PROSITE" id="PS50089"/>
    </source>
</evidence>
<dbReference type="InterPro" id="IPR001841">
    <property type="entry name" value="Znf_RING"/>
</dbReference>
<evidence type="ECO:0000256" key="5">
    <source>
        <dbReference type="SAM" id="MobiDB-lite"/>
    </source>
</evidence>
<evidence type="ECO:0000256" key="2">
    <source>
        <dbReference type="ARBA" id="ARBA00022771"/>
    </source>
</evidence>
<dbReference type="GO" id="GO:0008270">
    <property type="term" value="F:zinc ion binding"/>
    <property type="evidence" value="ECO:0007669"/>
    <property type="project" value="UniProtKB-KW"/>
</dbReference>
<dbReference type="PROSITE" id="PS50089">
    <property type="entry name" value="ZF_RING_2"/>
    <property type="match status" value="1"/>
</dbReference>
<evidence type="ECO:0000256" key="1">
    <source>
        <dbReference type="ARBA" id="ARBA00022723"/>
    </source>
</evidence>
<dbReference type="Gene3D" id="3.30.40.10">
    <property type="entry name" value="Zinc/RING finger domain, C3HC4 (zinc finger)"/>
    <property type="match status" value="1"/>
</dbReference>
<sequence length="175" mass="20456">MLEEEDSAKTQMDFECPICIDNVYALYSDENQLCMVSDCGHVFHRKCVTEWQKRGRNTCPICQQRYQKVYNLFGLLTRSQANSVARTPPPVGSSNNDIDAYLTIHFLRDEVSSLQNKVTEANAERRQRDRRSDQKDLEIMRLNSEKQRLTDQMKKFQEHIEELETKLAMTESLIS</sequence>
<dbReference type="GO" id="GO:0061630">
    <property type="term" value="F:ubiquitin protein ligase activity"/>
    <property type="evidence" value="ECO:0007669"/>
    <property type="project" value="TreeGrafter"/>
</dbReference>
<reference evidence="7 8" key="1">
    <citation type="submission" date="2015-12" db="EMBL/GenBank/DDBJ databases">
        <title>The genome of Folsomia candida.</title>
        <authorList>
            <person name="Faddeeva A."/>
            <person name="Derks M.F."/>
            <person name="Anvar Y."/>
            <person name="Smit S."/>
            <person name="Van Straalen N."/>
            <person name="Roelofs D."/>
        </authorList>
    </citation>
    <scope>NUCLEOTIDE SEQUENCE [LARGE SCALE GENOMIC DNA]</scope>
    <source>
        <strain evidence="7 8">VU population</strain>
        <tissue evidence="7">Whole body</tissue>
    </source>
</reference>
<dbReference type="GO" id="GO:0016567">
    <property type="term" value="P:protein ubiquitination"/>
    <property type="evidence" value="ECO:0007669"/>
    <property type="project" value="TreeGrafter"/>
</dbReference>
<accession>A0A226E6S6</accession>
<evidence type="ECO:0000313" key="8">
    <source>
        <dbReference type="Proteomes" id="UP000198287"/>
    </source>
</evidence>
<evidence type="ECO:0000313" key="7">
    <source>
        <dbReference type="EMBL" id="OXA53159.1"/>
    </source>
</evidence>
<dbReference type="Proteomes" id="UP000198287">
    <property type="component" value="Unassembled WGS sequence"/>
</dbReference>
<name>A0A226E6S6_FOLCA</name>
<feature type="compositionally biased region" description="Basic and acidic residues" evidence="5">
    <location>
        <begin position="122"/>
        <end position="137"/>
    </location>
</feature>
<dbReference type="OrthoDB" id="8043741at2759"/>
<protein>
    <submittedName>
        <fullName evidence="7">Putative SWI/SNF-related matrix-associated actin-dependent regulator of chromatin subfamily A member 3-like 1</fullName>
    </submittedName>
</protein>
<keyword evidence="1" id="KW-0479">Metal-binding</keyword>